<dbReference type="PANTHER" id="PTHR48090:SF3">
    <property type="entry name" value="UNDECAPRENYL-PHOSPHATE 4-DEOXY-4-FORMAMIDO-L-ARABINOSE TRANSFERASE"/>
    <property type="match status" value="1"/>
</dbReference>
<dbReference type="GO" id="GO:0005886">
    <property type="term" value="C:plasma membrane"/>
    <property type="evidence" value="ECO:0007669"/>
    <property type="project" value="TreeGrafter"/>
</dbReference>
<evidence type="ECO:0000313" key="9">
    <source>
        <dbReference type="Proteomes" id="UP000194286"/>
    </source>
</evidence>
<dbReference type="RefSeq" id="WP_003674724.1">
    <property type="nucleotide sequence ID" value="NZ_CABFNG010000032.1"/>
</dbReference>
<proteinExistence type="predicted"/>
<dbReference type="InterPro" id="IPR001173">
    <property type="entry name" value="Glyco_trans_2-like"/>
</dbReference>
<keyword evidence="3 8" id="KW-0808">Transferase</keyword>
<keyword evidence="1" id="KW-1003">Cell membrane</keyword>
<sequence length="239" mass="27499">MSDKLYIIIPAYNESANINELINNWYPVIERHNGNGESRLIIINDGSKDNTYKLIKNAEKDHPLLKGLTKANGGHGSTVLFGYRYAIKNKADYIFQTDSDNQTNPKEFEPFWNLRTKYSAIIGNRSKRKDGEQRVLVEKILLLLLRVYYGVRIPDSNAPFRLMKTSLVEKYISKLPLNYNLPNVMLTTYFAYFHENIVFKEISFAPRGGGVNSINISKIIKIGYHALGDFRMLKKQIND</sequence>
<organism evidence="8 9">
    <name type="scientific">Limosilactobacillus reuteri</name>
    <name type="common">Lactobacillus reuteri</name>
    <dbReference type="NCBI Taxonomy" id="1598"/>
    <lineage>
        <taxon>Bacteria</taxon>
        <taxon>Bacillati</taxon>
        <taxon>Bacillota</taxon>
        <taxon>Bacilli</taxon>
        <taxon>Lactobacillales</taxon>
        <taxon>Lactobacillaceae</taxon>
        <taxon>Limosilactobacillus</taxon>
    </lineage>
</organism>
<dbReference type="Proteomes" id="UP000194286">
    <property type="component" value="Unassembled WGS sequence"/>
</dbReference>
<evidence type="ECO:0000256" key="3">
    <source>
        <dbReference type="ARBA" id="ARBA00022679"/>
    </source>
</evidence>
<name>A0A1Y2UEZ9_LIMRT</name>
<keyword evidence="7" id="KW-0472">Membrane</keyword>
<dbReference type="PANTHER" id="PTHR48090">
    <property type="entry name" value="UNDECAPRENYL-PHOSPHATE 4-DEOXY-4-FORMAMIDO-L-ARABINOSE TRANSFERASE-RELATED"/>
    <property type="match status" value="1"/>
</dbReference>
<accession>A0A1Y2UEZ9</accession>
<dbReference type="InterPro" id="IPR050256">
    <property type="entry name" value="Glycosyltransferase_2"/>
</dbReference>
<dbReference type="Gene3D" id="3.90.550.10">
    <property type="entry name" value="Spore Coat Polysaccharide Biosynthesis Protein SpsA, Chain A"/>
    <property type="match status" value="1"/>
</dbReference>
<dbReference type="GO" id="GO:0099621">
    <property type="term" value="F:undecaprenyl-phosphate 4-deoxy-4-formamido-L-arabinose transferase activity"/>
    <property type="evidence" value="ECO:0007669"/>
    <property type="project" value="TreeGrafter"/>
</dbReference>
<dbReference type="GO" id="GO:0009103">
    <property type="term" value="P:lipopolysaccharide biosynthetic process"/>
    <property type="evidence" value="ECO:0007669"/>
    <property type="project" value="UniProtKB-KW"/>
</dbReference>
<evidence type="ECO:0000256" key="4">
    <source>
        <dbReference type="ARBA" id="ARBA00022692"/>
    </source>
</evidence>
<evidence type="ECO:0000256" key="6">
    <source>
        <dbReference type="ARBA" id="ARBA00022989"/>
    </source>
</evidence>
<protein>
    <submittedName>
        <fullName evidence="8">Glycosyl transferase family 2</fullName>
    </submittedName>
</protein>
<dbReference type="InterPro" id="IPR029044">
    <property type="entry name" value="Nucleotide-diphossugar_trans"/>
</dbReference>
<dbReference type="EMBL" id="MIMU01000132">
    <property type="protein sequence ID" value="OTA81793.1"/>
    <property type="molecule type" value="Genomic_DNA"/>
</dbReference>
<keyword evidence="6" id="KW-1133">Transmembrane helix</keyword>
<evidence type="ECO:0000256" key="7">
    <source>
        <dbReference type="ARBA" id="ARBA00023136"/>
    </source>
</evidence>
<dbReference type="AlphaFoldDB" id="A0A1Y2UEZ9"/>
<dbReference type="Pfam" id="PF00535">
    <property type="entry name" value="Glycos_transf_2"/>
    <property type="match status" value="1"/>
</dbReference>
<dbReference type="SUPFAM" id="SSF53448">
    <property type="entry name" value="Nucleotide-diphospho-sugar transferases"/>
    <property type="match status" value="1"/>
</dbReference>
<keyword evidence="2" id="KW-0328">Glycosyltransferase</keyword>
<gene>
    <name evidence="8" type="ORF">BHL82_09555</name>
</gene>
<comment type="caution">
    <text evidence="8">The sequence shown here is derived from an EMBL/GenBank/DDBJ whole genome shotgun (WGS) entry which is preliminary data.</text>
</comment>
<evidence type="ECO:0000256" key="5">
    <source>
        <dbReference type="ARBA" id="ARBA00022985"/>
    </source>
</evidence>
<dbReference type="CDD" id="cd04179">
    <property type="entry name" value="DPM_DPG-synthase_like"/>
    <property type="match status" value="1"/>
</dbReference>
<evidence type="ECO:0000313" key="8">
    <source>
        <dbReference type="EMBL" id="OTA81793.1"/>
    </source>
</evidence>
<keyword evidence="4" id="KW-0812">Transmembrane</keyword>
<evidence type="ECO:0000256" key="1">
    <source>
        <dbReference type="ARBA" id="ARBA00022475"/>
    </source>
</evidence>
<keyword evidence="5" id="KW-0448">Lipopolysaccharide biosynthesis</keyword>
<reference evidence="8 9" key="1">
    <citation type="submission" date="2016-09" db="EMBL/GenBank/DDBJ databases">
        <title>Lactobacillus reuteri KLR3005, genome sequencing and assembly.</title>
        <authorList>
            <person name="Lee J.-Y."/>
            <person name="Kim E.B."/>
            <person name="Choi Y.-J."/>
        </authorList>
    </citation>
    <scope>NUCLEOTIDE SEQUENCE [LARGE SCALE GENOMIC DNA]</scope>
    <source>
        <strain evidence="8 9">KLR3005</strain>
    </source>
</reference>
<evidence type="ECO:0000256" key="2">
    <source>
        <dbReference type="ARBA" id="ARBA00022676"/>
    </source>
</evidence>